<organism evidence="1 2">
    <name type="scientific">Methylobacterium radiotolerans (strain ATCC 27329 / DSM 1819 / JCM 2831 / NBRC 15690 / NCIMB 10815 / 0-1)</name>
    <dbReference type="NCBI Taxonomy" id="426355"/>
    <lineage>
        <taxon>Bacteria</taxon>
        <taxon>Pseudomonadati</taxon>
        <taxon>Pseudomonadota</taxon>
        <taxon>Alphaproteobacteria</taxon>
        <taxon>Hyphomicrobiales</taxon>
        <taxon>Methylobacteriaceae</taxon>
        <taxon>Methylobacterium</taxon>
    </lineage>
</organism>
<dbReference type="STRING" id="426355.Mrad2831_5194"/>
<dbReference type="EMBL" id="CP001001">
    <property type="protein sequence ID" value="ACB27151.1"/>
    <property type="molecule type" value="Genomic_DNA"/>
</dbReference>
<dbReference type="KEGG" id="mrd:Mrad2831_5194"/>
<proteinExistence type="predicted"/>
<protein>
    <submittedName>
        <fullName evidence="1">Uncharacterized protein</fullName>
    </submittedName>
</protein>
<evidence type="ECO:0000313" key="1">
    <source>
        <dbReference type="EMBL" id="ACB27151.1"/>
    </source>
</evidence>
<dbReference type="PATRIC" id="fig|426355.14.peg.5261"/>
<reference evidence="1 2" key="1">
    <citation type="submission" date="2008-03" db="EMBL/GenBank/DDBJ databases">
        <title>Complete sequence of chromosome of Methylobacterium radiotolerans JCM 2831.</title>
        <authorList>
            <consortium name="US DOE Joint Genome Institute"/>
            <person name="Copeland A."/>
            <person name="Lucas S."/>
            <person name="Lapidus A."/>
            <person name="Glavina del Rio T."/>
            <person name="Dalin E."/>
            <person name="Tice H."/>
            <person name="Bruce D."/>
            <person name="Goodwin L."/>
            <person name="Pitluck S."/>
            <person name="Kiss H."/>
            <person name="Brettin T."/>
            <person name="Detter J.C."/>
            <person name="Han C."/>
            <person name="Kuske C.R."/>
            <person name="Schmutz J."/>
            <person name="Larimer F."/>
            <person name="Land M."/>
            <person name="Hauser L."/>
            <person name="Kyrpides N."/>
            <person name="Mikhailova N."/>
            <person name="Marx C.J."/>
            <person name="Richardson P."/>
        </authorList>
    </citation>
    <scope>NUCLEOTIDE SEQUENCE [LARGE SCALE GENOMIC DNA]</scope>
    <source>
        <strain evidence="2">ATCC 27329 / DSM 1819 / JCM 2831 / NBRC 15690 / NCIMB 10815 / 0-1</strain>
    </source>
</reference>
<gene>
    <name evidence="1" type="ordered locus">Mrad2831_5194</name>
</gene>
<name>B1LW88_METRJ</name>
<evidence type="ECO:0000313" key="2">
    <source>
        <dbReference type="Proteomes" id="UP000006589"/>
    </source>
</evidence>
<sequence length="178" mass="19491">MVLFVALNNLVCGTGFGPRDRGRDMTTTTATPITDRIAAGMAASGADDHFAPGAGYRRGGFDEAAWLSEVNARIISGYQVRRLGDRHAPAMYGLYEAAPGSDGVLVSKRIVPQEMSALVIDEMARMYRLGTRRGAGMEFERLRRVRRDARSGLPPKPRWKTEVEDLDLEPVEAPAIGR</sequence>
<dbReference type="Proteomes" id="UP000006589">
    <property type="component" value="Chromosome"/>
</dbReference>
<dbReference type="AlphaFoldDB" id="B1LW88"/>
<accession>B1LW88</accession>
<dbReference type="HOGENOM" id="CLU_1508930_0_0_5"/>